<evidence type="ECO:0000256" key="1">
    <source>
        <dbReference type="SAM" id="MobiDB-lite"/>
    </source>
</evidence>
<dbReference type="Proteomes" id="UP000011080">
    <property type="component" value="Unassembled WGS sequence"/>
</dbReference>
<feature type="compositionally biased region" description="Basic residues" evidence="1">
    <location>
        <begin position="10"/>
        <end position="23"/>
    </location>
</feature>
<organism evidence="2 3">
    <name type="scientific">Bos mutus</name>
    <name type="common">wild yak</name>
    <dbReference type="NCBI Taxonomy" id="72004"/>
    <lineage>
        <taxon>Eukaryota</taxon>
        <taxon>Metazoa</taxon>
        <taxon>Chordata</taxon>
        <taxon>Craniata</taxon>
        <taxon>Vertebrata</taxon>
        <taxon>Euteleostomi</taxon>
        <taxon>Mammalia</taxon>
        <taxon>Eutheria</taxon>
        <taxon>Laurasiatheria</taxon>
        <taxon>Artiodactyla</taxon>
        <taxon>Ruminantia</taxon>
        <taxon>Pecora</taxon>
        <taxon>Bovidae</taxon>
        <taxon>Bovinae</taxon>
        <taxon>Bos</taxon>
    </lineage>
</organism>
<protein>
    <submittedName>
        <fullName evidence="2">Nucleolar protein 56</fullName>
    </submittedName>
</protein>
<reference evidence="2 3" key="1">
    <citation type="journal article" date="2012" name="Nat. Genet.">
        <title>The yak genome and adaptation to life at high altitude.</title>
        <authorList>
            <person name="Qiu Q."/>
            <person name="Zhang G."/>
            <person name="Ma T."/>
            <person name="Qian W."/>
            <person name="Wang J."/>
            <person name="Ye Z."/>
            <person name="Cao C."/>
            <person name="Hu Q."/>
            <person name="Kim J."/>
            <person name="Larkin D.M."/>
            <person name="Auvil L."/>
            <person name="Capitanu B."/>
            <person name="Ma J."/>
            <person name="Lewin H.A."/>
            <person name="Qian X."/>
            <person name="Lang Y."/>
            <person name="Zhou R."/>
            <person name="Wang L."/>
            <person name="Wang K."/>
            <person name="Xia J."/>
            <person name="Liao S."/>
            <person name="Pan S."/>
            <person name="Lu X."/>
            <person name="Hou H."/>
            <person name="Wang Y."/>
            <person name="Zang X."/>
            <person name="Yin Y."/>
            <person name="Ma H."/>
            <person name="Zhang J."/>
            <person name="Wang Z."/>
            <person name="Zhang Y."/>
            <person name="Zhang D."/>
            <person name="Yonezawa T."/>
            <person name="Hasegawa M."/>
            <person name="Zhong Y."/>
            <person name="Liu W."/>
            <person name="Zhang Y."/>
            <person name="Huang Z."/>
            <person name="Zhang S."/>
            <person name="Long R."/>
            <person name="Yang H."/>
            <person name="Wang J."/>
            <person name="Lenstra J.A."/>
            <person name="Cooper D.N."/>
            <person name="Wu Y."/>
            <person name="Wang J."/>
            <person name="Shi P."/>
            <person name="Wang J."/>
            <person name="Liu J."/>
        </authorList>
    </citation>
    <scope>NUCLEOTIDE SEQUENCE [LARGE SCALE GENOMIC DNA]</scope>
    <source>
        <strain evidence="3">yakQH1</strain>
    </source>
</reference>
<sequence>NSSSAPGQRKQTRKTGKKRRPRRASGEQNGRPVSLLSKPKKEKSSSKKELAGSDLEETASTVSLPKRKNSSPKGEPDNDPEESGNKSDPKKKRKFSPKEKPLSSGPEEAATARAVAARK</sequence>
<feature type="compositionally biased region" description="Low complexity" evidence="1">
    <location>
        <begin position="109"/>
        <end position="119"/>
    </location>
</feature>
<name>L8I2T1_9CETA</name>
<dbReference type="AlphaFoldDB" id="L8I2T1"/>
<feature type="non-terminal residue" evidence="2">
    <location>
        <position position="1"/>
    </location>
</feature>
<feature type="compositionally biased region" description="Basic and acidic residues" evidence="1">
    <location>
        <begin position="42"/>
        <end position="51"/>
    </location>
</feature>
<gene>
    <name evidence="2" type="ORF">M91_16588</name>
</gene>
<feature type="region of interest" description="Disordered" evidence="1">
    <location>
        <begin position="1"/>
        <end position="119"/>
    </location>
</feature>
<feature type="non-terminal residue" evidence="2">
    <location>
        <position position="119"/>
    </location>
</feature>
<evidence type="ECO:0000313" key="2">
    <source>
        <dbReference type="EMBL" id="ELR50785.1"/>
    </source>
</evidence>
<accession>L8I2T1</accession>
<evidence type="ECO:0000313" key="3">
    <source>
        <dbReference type="Proteomes" id="UP000011080"/>
    </source>
</evidence>
<dbReference type="EMBL" id="JH882115">
    <property type="protein sequence ID" value="ELR50785.1"/>
    <property type="molecule type" value="Genomic_DNA"/>
</dbReference>
<proteinExistence type="predicted"/>